<feature type="domain" description="DUF6535" evidence="3">
    <location>
        <begin position="94"/>
        <end position="267"/>
    </location>
</feature>
<reference evidence="4" key="1">
    <citation type="submission" date="2021-01" db="EMBL/GenBank/DDBJ databases">
        <authorList>
            <person name="Kaushik A."/>
        </authorList>
    </citation>
    <scope>NUCLEOTIDE SEQUENCE</scope>
    <source>
        <strain evidence="4">AG2-2IIIB</strain>
    </source>
</reference>
<feature type="transmembrane region" description="Helical" evidence="2">
    <location>
        <begin position="237"/>
        <end position="266"/>
    </location>
</feature>
<evidence type="ECO:0000256" key="2">
    <source>
        <dbReference type="SAM" id="Phobius"/>
    </source>
</evidence>
<feature type="transmembrane region" description="Helical" evidence="2">
    <location>
        <begin position="272"/>
        <end position="299"/>
    </location>
</feature>
<feature type="region of interest" description="Disordered" evidence="1">
    <location>
        <begin position="49"/>
        <end position="85"/>
    </location>
</feature>
<evidence type="ECO:0000256" key="1">
    <source>
        <dbReference type="SAM" id="MobiDB-lite"/>
    </source>
</evidence>
<organism evidence="4 5">
    <name type="scientific">Rhizoctonia solani</name>
    <dbReference type="NCBI Taxonomy" id="456999"/>
    <lineage>
        <taxon>Eukaryota</taxon>
        <taxon>Fungi</taxon>
        <taxon>Dikarya</taxon>
        <taxon>Basidiomycota</taxon>
        <taxon>Agaricomycotina</taxon>
        <taxon>Agaricomycetes</taxon>
        <taxon>Cantharellales</taxon>
        <taxon>Ceratobasidiaceae</taxon>
        <taxon>Rhizoctonia</taxon>
    </lineage>
</organism>
<evidence type="ECO:0000313" key="5">
    <source>
        <dbReference type="Proteomes" id="UP000663843"/>
    </source>
</evidence>
<gene>
    <name evidence="4" type="ORF">RDB_LOCUS115443</name>
</gene>
<keyword evidence="2" id="KW-0812">Transmembrane</keyword>
<evidence type="ECO:0000259" key="3">
    <source>
        <dbReference type="Pfam" id="PF20153"/>
    </source>
</evidence>
<feature type="compositionally biased region" description="Polar residues" evidence="1">
    <location>
        <begin position="59"/>
        <end position="68"/>
    </location>
</feature>
<feature type="transmembrane region" description="Helical" evidence="2">
    <location>
        <begin position="118"/>
        <end position="135"/>
    </location>
</feature>
<feature type="non-terminal residue" evidence="4">
    <location>
        <position position="845"/>
    </location>
</feature>
<dbReference type="EMBL" id="CAJMWT010003790">
    <property type="protein sequence ID" value="CAE6478882.1"/>
    <property type="molecule type" value="Genomic_DNA"/>
</dbReference>
<feature type="compositionally biased region" description="Basic and acidic residues" evidence="1">
    <location>
        <begin position="69"/>
        <end position="85"/>
    </location>
</feature>
<sequence>MIVRLSNLKFAEKWSHDPELRTTANLDFADHESTEPRRIDSYYSFSHLDSPHRVPQATDPHTGNQSKFKSGEPFRDPLSADKPGEEFSHDATVWKLYRNEAEEYDQELVKARHASLDVLLLFAALFSAILTAFIVESKKLLQEDPADTSAALLLVIAQNQVNGGSSSSFVDSPPFSPTYAALWINGLWFAALALSLAAALVAMLSKEWLTAYTASRPRPAHTHALLRQARFDGLNNWWALHIIALLPTLLHIALLLFALGLVVYLWTLDVAVAAVTCVIVALTSFFYLATTLLGALVPFCPFVTEISRYLQQGMGVWFGKWFRLREIDDRFSENGMTTLADIHAVSWLTENARDPMIIDCSHQALAGIRLSTEAMDPNERPGNDWKEWYKSLEPMFPVLLNRFDATIRKGREMASTRGANLARFARAMVEVSAFLDNSKHNTHSSDSEGKSRSRFRDGIRPRLESLAFYSSPSLSATTPRIELALEALDGAWRDEHPPFSADSYAYLTAAELRLVASNSMLLYSSAQSNALESSPSLSAAIEMAAPSRERPSLSTLQNSYYRALARASIQLRYHSDARTPINSFALVTLLDALRISSKSPSLHPKYIHEEPALSETEAGINLSRSRSKGDKTPNFIVPVFSFENYVRPTDLARGPLGSVVRILASTPLRSYSTEVISDRYADGLKVRLAAVRALAALAPVVLQQWFTEKVSRSGSDRARLESTLPLDLSNWPEVDATITDSPKLEGTVASHLLLIIRAVGPYIERAGAMFLVELSLAELNRIANAYPFTAHLALRRRVSQDFIPILKFAAADIKAADGRPLMNETTKAHVLNLLTFEITGKNQIP</sequence>
<evidence type="ECO:0000313" key="4">
    <source>
        <dbReference type="EMBL" id="CAE6478882.1"/>
    </source>
</evidence>
<dbReference type="Pfam" id="PF20153">
    <property type="entry name" value="DUF6535"/>
    <property type="match status" value="1"/>
</dbReference>
<feature type="transmembrane region" description="Helical" evidence="2">
    <location>
        <begin position="180"/>
        <end position="204"/>
    </location>
</feature>
<dbReference type="InterPro" id="IPR045338">
    <property type="entry name" value="DUF6535"/>
</dbReference>
<name>A0A8H3CE50_9AGAM</name>
<accession>A0A8H3CE50</accession>
<dbReference type="Proteomes" id="UP000663843">
    <property type="component" value="Unassembled WGS sequence"/>
</dbReference>
<keyword evidence="2" id="KW-0472">Membrane</keyword>
<dbReference type="AlphaFoldDB" id="A0A8H3CE50"/>
<keyword evidence="2" id="KW-1133">Transmembrane helix</keyword>
<protein>
    <recommendedName>
        <fullName evidence="3">DUF6535 domain-containing protein</fullName>
    </recommendedName>
</protein>
<proteinExistence type="predicted"/>
<comment type="caution">
    <text evidence="4">The sequence shown here is derived from an EMBL/GenBank/DDBJ whole genome shotgun (WGS) entry which is preliminary data.</text>
</comment>